<feature type="transmembrane region" description="Helical" evidence="8">
    <location>
        <begin position="186"/>
        <end position="209"/>
    </location>
</feature>
<evidence type="ECO:0000259" key="10">
    <source>
        <dbReference type="PROSITE" id="PS50928"/>
    </source>
</evidence>
<dbReference type="AlphaFoldDB" id="A0A917TAL6"/>
<gene>
    <name evidence="11" type="ORF">GCM10011594_40700</name>
</gene>
<keyword evidence="12" id="KW-1185">Reference proteome</keyword>
<feature type="region of interest" description="Disordered" evidence="9">
    <location>
        <begin position="1"/>
        <end position="32"/>
    </location>
</feature>
<dbReference type="GO" id="GO:0055085">
    <property type="term" value="P:transmembrane transport"/>
    <property type="evidence" value="ECO:0007669"/>
    <property type="project" value="InterPro"/>
</dbReference>
<accession>A0A917TAL6</accession>
<evidence type="ECO:0000256" key="4">
    <source>
        <dbReference type="ARBA" id="ARBA00022475"/>
    </source>
</evidence>
<name>A0A917TAL6_9ACTN</name>
<evidence type="ECO:0000313" key="11">
    <source>
        <dbReference type="EMBL" id="GGM16468.1"/>
    </source>
</evidence>
<evidence type="ECO:0000256" key="8">
    <source>
        <dbReference type="RuleBase" id="RU363032"/>
    </source>
</evidence>
<evidence type="ECO:0000256" key="1">
    <source>
        <dbReference type="ARBA" id="ARBA00004651"/>
    </source>
</evidence>
<keyword evidence="5 8" id="KW-0812">Transmembrane</keyword>
<organism evidence="11 12">
    <name type="scientific">Nakamurella endophytica</name>
    <dbReference type="NCBI Taxonomy" id="1748367"/>
    <lineage>
        <taxon>Bacteria</taxon>
        <taxon>Bacillati</taxon>
        <taxon>Actinomycetota</taxon>
        <taxon>Actinomycetes</taxon>
        <taxon>Nakamurellales</taxon>
        <taxon>Nakamurellaceae</taxon>
        <taxon>Nakamurella</taxon>
    </lineage>
</organism>
<feature type="transmembrane region" description="Helical" evidence="8">
    <location>
        <begin position="132"/>
        <end position="151"/>
    </location>
</feature>
<feature type="transmembrane region" description="Helical" evidence="8">
    <location>
        <begin position="292"/>
        <end position="311"/>
    </location>
</feature>
<evidence type="ECO:0000256" key="5">
    <source>
        <dbReference type="ARBA" id="ARBA00022692"/>
    </source>
</evidence>
<feature type="transmembrane region" description="Helical" evidence="8">
    <location>
        <begin position="101"/>
        <end position="120"/>
    </location>
</feature>
<dbReference type="SUPFAM" id="SSF161098">
    <property type="entry name" value="MetI-like"/>
    <property type="match status" value="1"/>
</dbReference>
<dbReference type="EMBL" id="BMNA01000016">
    <property type="protein sequence ID" value="GGM16468.1"/>
    <property type="molecule type" value="Genomic_DNA"/>
</dbReference>
<sequence length="320" mass="34521">MSVAAAGVGISSVERTGGPDGPVRGAGPDSAGPVGSRRLTPYFLLLPALLALVVFYVLPTLTLASTSLQTGDLQQGYSITWHWATYGDVLTQYWPQFLRSFAYAAAATLFALLIAYPLAYTIARRAGRWRNVLLALVVAPFFTSFLIRTLAWRQILADQGWVVSIMKSTGLMSVTDWLGLTSGRLLATPVAVVLGLTYNFLPFMTLPLYTSLEKIDPALLQASGDLYANAWQGFWRVTWPLSLPGVVGGTLLTFIPAAGDFVNQQFLGSVSETMTGNVIDSLALTQRDYPSAAAMSLVLMVAIVVLVTVYVRRSGTDELV</sequence>
<dbReference type="Pfam" id="PF00528">
    <property type="entry name" value="BPD_transp_1"/>
    <property type="match status" value="1"/>
</dbReference>
<evidence type="ECO:0000256" key="2">
    <source>
        <dbReference type="ARBA" id="ARBA00007069"/>
    </source>
</evidence>
<dbReference type="RefSeq" id="WP_188944701.1">
    <property type="nucleotide sequence ID" value="NZ_BMNA01000016.1"/>
</dbReference>
<reference evidence="11" key="1">
    <citation type="journal article" date="2014" name="Int. J. Syst. Evol. Microbiol.">
        <title>Complete genome sequence of Corynebacterium casei LMG S-19264T (=DSM 44701T), isolated from a smear-ripened cheese.</title>
        <authorList>
            <consortium name="US DOE Joint Genome Institute (JGI-PGF)"/>
            <person name="Walter F."/>
            <person name="Albersmeier A."/>
            <person name="Kalinowski J."/>
            <person name="Ruckert C."/>
        </authorList>
    </citation>
    <scope>NUCLEOTIDE SEQUENCE</scope>
    <source>
        <strain evidence="11">CGMCC 4.7308</strain>
    </source>
</reference>
<feature type="domain" description="ABC transmembrane type-1" evidence="10">
    <location>
        <begin position="97"/>
        <end position="310"/>
    </location>
</feature>
<protein>
    <submittedName>
        <fullName evidence="11">ABC transporter permease</fullName>
    </submittedName>
</protein>
<evidence type="ECO:0000256" key="3">
    <source>
        <dbReference type="ARBA" id="ARBA00022448"/>
    </source>
</evidence>
<comment type="subcellular location">
    <subcellularLocation>
        <location evidence="1 8">Cell membrane</location>
        <topology evidence="1 8">Multi-pass membrane protein</topology>
    </subcellularLocation>
</comment>
<dbReference type="GO" id="GO:0005886">
    <property type="term" value="C:plasma membrane"/>
    <property type="evidence" value="ECO:0007669"/>
    <property type="project" value="UniProtKB-SubCell"/>
</dbReference>
<evidence type="ECO:0000256" key="7">
    <source>
        <dbReference type="ARBA" id="ARBA00023136"/>
    </source>
</evidence>
<comment type="similarity">
    <text evidence="2">Belongs to the binding-protein-dependent transport system permease family. CysTW subfamily.</text>
</comment>
<keyword evidence="6 8" id="KW-1133">Transmembrane helix</keyword>
<dbReference type="InterPro" id="IPR035906">
    <property type="entry name" value="MetI-like_sf"/>
</dbReference>
<feature type="transmembrane region" description="Helical" evidence="8">
    <location>
        <begin position="39"/>
        <end position="58"/>
    </location>
</feature>
<keyword evidence="4" id="KW-1003">Cell membrane</keyword>
<dbReference type="CDD" id="cd06261">
    <property type="entry name" value="TM_PBP2"/>
    <property type="match status" value="1"/>
</dbReference>
<keyword evidence="3 8" id="KW-0813">Transport</keyword>
<evidence type="ECO:0000256" key="6">
    <source>
        <dbReference type="ARBA" id="ARBA00022989"/>
    </source>
</evidence>
<dbReference type="InterPro" id="IPR000515">
    <property type="entry name" value="MetI-like"/>
</dbReference>
<evidence type="ECO:0000313" key="12">
    <source>
        <dbReference type="Proteomes" id="UP000655208"/>
    </source>
</evidence>
<comment type="caution">
    <text evidence="11">The sequence shown here is derived from an EMBL/GenBank/DDBJ whole genome shotgun (WGS) entry which is preliminary data.</text>
</comment>
<dbReference type="Proteomes" id="UP000655208">
    <property type="component" value="Unassembled WGS sequence"/>
</dbReference>
<keyword evidence="7 8" id="KW-0472">Membrane</keyword>
<evidence type="ECO:0000256" key="9">
    <source>
        <dbReference type="SAM" id="MobiDB-lite"/>
    </source>
</evidence>
<proteinExistence type="inferred from homology"/>
<reference evidence="11" key="2">
    <citation type="submission" date="2020-09" db="EMBL/GenBank/DDBJ databases">
        <authorList>
            <person name="Sun Q."/>
            <person name="Zhou Y."/>
        </authorList>
    </citation>
    <scope>NUCLEOTIDE SEQUENCE</scope>
    <source>
        <strain evidence="11">CGMCC 4.7308</strain>
    </source>
</reference>
<dbReference type="PANTHER" id="PTHR42929">
    <property type="entry name" value="INNER MEMBRANE ABC TRANSPORTER PERMEASE PROTEIN YDCU-RELATED-RELATED"/>
    <property type="match status" value="1"/>
</dbReference>
<dbReference type="PROSITE" id="PS50928">
    <property type="entry name" value="ABC_TM1"/>
    <property type="match status" value="1"/>
</dbReference>
<dbReference type="Gene3D" id="1.10.3720.10">
    <property type="entry name" value="MetI-like"/>
    <property type="match status" value="1"/>
</dbReference>
<dbReference type="PANTHER" id="PTHR42929:SF1">
    <property type="entry name" value="INNER MEMBRANE ABC TRANSPORTER PERMEASE PROTEIN YDCU-RELATED"/>
    <property type="match status" value="1"/>
</dbReference>